<organism evidence="2 3">
    <name type="scientific">Corticicoccus populi</name>
    <dbReference type="NCBI Taxonomy" id="1812821"/>
    <lineage>
        <taxon>Bacteria</taxon>
        <taxon>Bacillati</taxon>
        <taxon>Bacillota</taxon>
        <taxon>Bacilli</taxon>
        <taxon>Bacillales</taxon>
        <taxon>Staphylococcaceae</taxon>
        <taxon>Corticicoccus</taxon>
    </lineage>
</organism>
<sequence>MHITIKRETGFIGAMIKTKIQLNGETAGKISLGEEKKISLSEPSMEIRASQSGITSDRKTVSDGDFIILKNKRVNIILCWISLLMIGLSPTLFSSLSGQPVVFPNGLVYMLPFIIIGFLSARRMYKFEIKREEVPENNDS</sequence>
<dbReference type="RefSeq" id="WP_377775647.1">
    <property type="nucleotide sequence ID" value="NZ_JBHUOQ010000005.1"/>
</dbReference>
<keyword evidence="1" id="KW-0812">Transmembrane</keyword>
<gene>
    <name evidence="2" type="ORF">ACFSX4_13130</name>
</gene>
<proteinExistence type="predicted"/>
<reference evidence="3" key="1">
    <citation type="journal article" date="2019" name="Int. J. Syst. Evol. Microbiol.">
        <title>The Global Catalogue of Microorganisms (GCM) 10K type strain sequencing project: providing services to taxonomists for standard genome sequencing and annotation.</title>
        <authorList>
            <consortium name="The Broad Institute Genomics Platform"/>
            <consortium name="The Broad Institute Genome Sequencing Center for Infectious Disease"/>
            <person name="Wu L."/>
            <person name="Ma J."/>
        </authorList>
    </citation>
    <scope>NUCLEOTIDE SEQUENCE [LARGE SCALE GENOMIC DNA]</scope>
    <source>
        <strain evidence="3">KCTC 33575</strain>
    </source>
</reference>
<feature type="transmembrane region" description="Helical" evidence="1">
    <location>
        <begin position="102"/>
        <end position="121"/>
    </location>
</feature>
<feature type="transmembrane region" description="Helical" evidence="1">
    <location>
        <begin position="76"/>
        <end position="96"/>
    </location>
</feature>
<comment type="caution">
    <text evidence="2">The sequence shown here is derived from an EMBL/GenBank/DDBJ whole genome shotgun (WGS) entry which is preliminary data.</text>
</comment>
<dbReference type="Proteomes" id="UP001597519">
    <property type="component" value="Unassembled WGS sequence"/>
</dbReference>
<dbReference type="EMBL" id="JBHUOQ010000005">
    <property type="protein sequence ID" value="MFD2831412.1"/>
    <property type="molecule type" value="Genomic_DNA"/>
</dbReference>
<protein>
    <submittedName>
        <fullName evidence="2">Uncharacterized protein</fullName>
    </submittedName>
</protein>
<keyword evidence="1" id="KW-0472">Membrane</keyword>
<name>A0ABW5WYI2_9STAP</name>
<evidence type="ECO:0000313" key="2">
    <source>
        <dbReference type="EMBL" id="MFD2831412.1"/>
    </source>
</evidence>
<accession>A0ABW5WYI2</accession>
<evidence type="ECO:0000313" key="3">
    <source>
        <dbReference type="Proteomes" id="UP001597519"/>
    </source>
</evidence>
<keyword evidence="3" id="KW-1185">Reference proteome</keyword>
<evidence type="ECO:0000256" key="1">
    <source>
        <dbReference type="SAM" id="Phobius"/>
    </source>
</evidence>
<keyword evidence="1" id="KW-1133">Transmembrane helix</keyword>